<dbReference type="RefSeq" id="WP_341877120.1">
    <property type="nucleotide sequence ID" value="NZ_CP121687.1"/>
</dbReference>
<dbReference type="Proteomes" id="UP001486565">
    <property type="component" value="Chromosome"/>
</dbReference>
<organism evidence="1 2">
    <name type="scientific">Defluviitalea saccharophila</name>
    <dbReference type="NCBI Taxonomy" id="879970"/>
    <lineage>
        <taxon>Bacteria</taxon>
        <taxon>Bacillati</taxon>
        <taxon>Bacillota</taxon>
        <taxon>Clostridia</taxon>
        <taxon>Lachnospirales</taxon>
        <taxon>Defluviitaleaceae</taxon>
        <taxon>Defluviitalea</taxon>
    </lineage>
</organism>
<proteinExistence type="predicted"/>
<protein>
    <submittedName>
        <fullName evidence="1">Sporulation protein YqfC</fullName>
    </submittedName>
</protein>
<sequence>MGRKKRKNKKEEESIQPINLKKKVTDMLELPKEVVLNLPMISMVGNEEMHIENYKGILEYDSERIKIYTNNGVLKLEGRGLFLKAMTTEEIAIKGTILRIEFLI</sequence>
<accession>A0ABZ2Y857</accession>
<dbReference type="InterPro" id="IPR022476">
    <property type="entry name" value="Spore_YabP/YqfC"/>
</dbReference>
<dbReference type="Pfam" id="PF07873">
    <property type="entry name" value="YabP"/>
    <property type="match status" value="1"/>
</dbReference>
<gene>
    <name evidence="1" type="primary">yqfC</name>
    <name evidence="1" type="ORF">QBE51_01110</name>
</gene>
<keyword evidence="2" id="KW-1185">Reference proteome</keyword>
<evidence type="ECO:0000313" key="2">
    <source>
        <dbReference type="Proteomes" id="UP001486565"/>
    </source>
</evidence>
<dbReference type="EMBL" id="CP121687">
    <property type="protein sequence ID" value="WZL70157.1"/>
    <property type="molecule type" value="Genomic_DNA"/>
</dbReference>
<dbReference type="InterPro" id="IPR022477">
    <property type="entry name" value="Spore_YqfC"/>
</dbReference>
<dbReference type="NCBIfam" id="TIGR02856">
    <property type="entry name" value="spore_yqfC"/>
    <property type="match status" value="1"/>
</dbReference>
<reference evidence="1 2" key="1">
    <citation type="submission" date="2023-03" db="EMBL/GenBank/DDBJ databases">
        <title>Novel Species.</title>
        <authorList>
            <person name="Ma S."/>
        </authorList>
    </citation>
    <scope>NUCLEOTIDE SEQUENCE [LARGE SCALE GENOMIC DNA]</scope>
    <source>
        <strain evidence="1 2">LIND6LT2</strain>
    </source>
</reference>
<evidence type="ECO:0000313" key="1">
    <source>
        <dbReference type="EMBL" id="WZL70157.1"/>
    </source>
</evidence>
<name>A0ABZ2Y857_9FIRM</name>